<dbReference type="GO" id="GO:0008270">
    <property type="term" value="F:zinc ion binding"/>
    <property type="evidence" value="ECO:0007669"/>
    <property type="project" value="UniProtKB-KW"/>
</dbReference>
<dbReference type="SMART" id="SM00184">
    <property type="entry name" value="RING"/>
    <property type="match status" value="1"/>
</dbReference>
<dbReference type="CDD" id="cd11685">
    <property type="entry name" value="UEV_TSG101-like"/>
    <property type="match status" value="1"/>
</dbReference>
<sequence>MNDDIVSFFYKSTHASPPVLTAVVTDIDNVTRAFSFTRKVSTWGATEQKKMCMYGGLTISVRQGEHGDKQSGGSKKYIVPVQIWLSSQYPIEPPIIYLIAAAVAADGNNKDSTEVKIVSNHPNVDLNGLCYCKYLSEWKPRTSSLQKAMRELVREFEACGVCPLVKDESRKPCKMNASGSGSDLDCVICYNKKDTVLVPCGHYCLCSSCAANVLDCPICRVKVKVRQRIFN</sequence>
<protein>
    <submittedName>
        <fullName evidence="5">Uncharacterized protein</fullName>
    </submittedName>
</protein>
<reference evidence="5 6" key="1">
    <citation type="journal article" date="2013" name="PLoS ONE">
        <title>Predicting the Proteins of Angomonas deanei, Strigomonas culicis and Their Respective Endosymbionts Reveals New Aspects of the Trypanosomatidae Family.</title>
        <authorList>
            <person name="Motta M.C."/>
            <person name="Martins A.C."/>
            <person name="de Souza S.S."/>
            <person name="Catta-Preta C.M."/>
            <person name="Silva R."/>
            <person name="Klein C.C."/>
            <person name="de Almeida L.G."/>
            <person name="de Lima Cunha O."/>
            <person name="Ciapina L.P."/>
            <person name="Brocchi M."/>
            <person name="Colabardini A.C."/>
            <person name="de Araujo Lima B."/>
            <person name="Machado C.R."/>
            <person name="de Almeida Soares C.M."/>
            <person name="Probst C.M."/>
            <person name="de Menezes C.B."/>
            <person name="Thompson C.E."/>
            <person name="Bartholomeu D.C."/>
            <person name="Gradia D.F."/>
            <person name="Pavoni D.P."/>
            <person name="Grisard E.C."/>
            <person name="Fantinatti-Garboggini F."/>
            <person name="Marchini F.K."/>
            <person name="Rodrigues-Luiz G.F."/>
            <person name="Wagner G."/>
            <person name="Goldman G.H."/>
            <person name="Fietto J.L."/>
            <person name="Elias M.C."/>
            <person name="Goldman M.H."/>
            <person name="Sagot M.F."/>
            <person name="Pereira M."/>
            <person name="Stoco P.H."/>
            <person name="de Mendonca-Neto R.P."/>
            <person name="Teixeira S.M."/>
            <person name="Maciel T.E."/>
            <person name="de Oliveira Mendes T.A."/>
            <person name="Urmenyi T.P."/>
            <person name="de Souza W."/>
            <person name="Schenkman S."/>
            <person name="de Vasconcelos A.T."/>
        </authorList>
    </citation>
    <scope>NUCLEOTIDE SEQUENCE [LARGE SCALE GENOMIC DNA]</scope>
</reference>
<dbReference type="PROSITE" id="PS50089">
    <property type="entry name" value="ZF_RING_2"/>
    <property type="match status" value="1"/>
</dbReference>
<dbReference type="PROSITE" id="PS51322">
    <property type="entry name" value="UEV"/>
    <property type="match status" value="1"/>
</dbReference>
<dbReference type="GO" id="GO:0000813">
    <property type="term" value="C:ESCRT I complex"/>
    <property type="evidence" value="ECO:0007669"/>
    <property type="project" value="TreeGrafter"/>
</dbReference>
<feature type="domain" description="UEV" evidence="3">
    <location>
        <begin position="1"/>
        <end position="168"/>
    </location>
</feature>
<keyword evidence="6" id="KW-1185">Reference proteome</keyword>
<accession>S9UWE0</accession>
<dbReference type="EMBL" id="ATMH01007224">
    <property type="protein sequence ID" value="EPY24350.1"/>
    <property type="molecule type" value="Genomic_DNA"/>
</dbReference>
<dbReference type="PANTHER" id="PTHR23306">
    <property type="entry name" value="TUMOR SUSCEPTIBILITY GENE 101 PROTEIN-RELATED"/>
    <property type="match status" value="1"/>
</dbReference>
<organism evidence="5 6">
    <name type="scientific">Strigomonas culicis</name>
    <dbReference type="NCBI Taxonomy" id="28005"/>
    <lineage>
        <taxon>Eukaryota</taxon>
        <taxon>Discoba</taxon>
        <taxon>Euglenozoa</taxon>
        <taxon>Kinetoplastea</taxon>
        <taxon>Metakinetoplastina</taxon>
        <taxon>Trypanosomatida</taxon>
        <taxon>Trypanosomatidae</taxon>
        <taxon>Strigomonadinae</taxon>
        <taxon>Strigomonas</taxon>
    </lineage>
</organism>
<dbReference type="GO" id="GO:0008333">
    <property type="term" value="P:endosome to lysosome transport"/>
    <property type="evidence" value="ECO:0007669"/>
    <property type="project" value="TreeGrafter"/>
</dbReference>
<dbReference type="InterPro" id="IPR013083">
    <property type="entry name" value="Znf_RING/FYVE/PHD"/>
</dbReference>
<dbReference type="InterPro" id="IPR016135">
    <property type="entry name" value="UBQ-conjugating_enzyme/RWD"/>
</dbReference>
<evidence type="ECO:0000313" key="6">
    <source>
        <dbReference type="Proteomes" id="UP000015354"/>
    </source>
</evidence>
<evidence type="ECO:0000256" key="1">
    <source>
        <dbReference type="PROSITE-ProRule" id="PRU00175"/>
    </source>
</evidence>
<dbReference type="InterPro" id="IPR008883">
    <property type="entry name" value="UEV_N"/>
</dbReference>
<dbReference type="Gene3D" id="3.10.110.10">
    <property type="entry name" value="Ubiquitin Conjugating Enzyme"/>
    <property type="match status" value="1"/>
</dbReference>
<evidence type="ECO:0000313" key="5">
    <source>
        <dbReference type="EMBL" id="EPY33188.1"/>
    </source>
</evidence>
<dbReference type="Pfam" id="PF13920">
    <property type="entry name" value="zf-C3HC4_3"/>
    <property type="match status" value="1"/>
</dbReference>
<keyword evidence="1" id="KW-0479">Metal-binding</keyword>
<dbReference type="EMBL" id="ATMH01002441">
    <property type="protein sequence ID" value="EPY33188.1"/>
    <property type="molecule type" value="Genomic_DNA"/>
</dbReference>
<dbReference type="GO" id="GO:0015031">
    <property type="term" value="P:protein transport"/>
    <property type="evidence" value="ECO:0007669"/>
    <property type="project" value="InterPro"/>
</dbReference>
<name>S9UWE0_9TRYP</name>
<dbReference type="PANTHER" id="PTHR23306:SF3">
    <property type="entry name" value="TUMOR SUPPRESSOR PROTEIN 101"/>
    <property type="match status" value="1"/>
</dbReference>
<evidence type="ECO:0000259" key="2">
    <source>
        <dbReference type="PROSITE" id="PS50089"/>
    </source>
</evidence>
<dbReference type="InterPro" id="IPR052070">
    <property type="entry name" value="ESCRT-I_UEV_domain"/>
</dbReference>
<dbReference type="SUPFAM" id="SSF57850">
    <property type="entry name" value="RING/U-box"/>
    <property type="match status" value="1"/>
</dbReference>
<dbReference type="Pfam" id="PF05743">
    <property type="entry name" value="UEV"/>
    <property type="match status" value="1"/>
</dbReference>
<reference evidence="5" key="2">
    <citation type="submission" date="2013-03" db="EMBL/GenBank/DDBJ databases">
        <authorList>
            <person name="Motta M.C.M."/>
            <person name="Martins A.C.A."/>
            <person name="Preta C.M.C.C."/>
            <person name="Silva R."/>
            <person name="de Souza S.S."/>
            <person name="Klein C.C."/>
            <person name="de Almeida L.G.P."/>
            <person name="Cunha O.L."/>
            <person name="Colabardini A.C."/>
            <person name="Lima B.A."/>
            <person name="Machado C.R."/>
            <person name="Soares C.M.A."/>
            <person name="de Menezes C.B.A."/>
            <person name="Bartolomeu D.C."/>
            <person name="Grisard E.C."/>
            <person name="Fantinatti-Garboggini F."/>
            <person name="Rodrigues-Luiz G.F."/>
            <person name="Wagner G."/>
            <person name="Goldman G.H."/>
            <person name="Fietto J.L.R."/>
            <person name="Ciapina L.P."/>
            <person name="Brocchi M."/>
            <person name="Elias M.C."/>
            <person name="Goldman M.H.S."/>
            <person name="Sagot M.-F."/>
            <person name="Pereira M."/>
            <person name="Stoco P.H."/>
            <person name="Teixeira S.M.R."/>
            <person name="de Mendonca-Neto R.P."/>
            <person name="Maciel T.E.F."/>
            <person name="Mendes T.A.O."/>
            <person name="Urmenyi T.P."/>
            <person name="Teixeira M.M.G."/>
            <person name="de Camargo E.F.P."/>
            <person name="de Sousa W."/>
            <person name="Schenkman S."/>
            <person name="de Vasconcelos A.T.R."/>
        </authorList>
    </citation>
    <scope>NUCLEOTIDE SEQUENCE</scope>
</reference>
<evidence type="ECO:0000313" key="4">
    <source>
        <dbReference type="EMBL" id="EPY24350.1"/>
    </source>
</evidence>
<dbReference type="Proteomes" id="UP000015354">
    <property type="component" value="Unassembled WGS sequence"/>
</dbReference>
<gene>
    <name evidence="5" type="ORF">STCU_02441</name>
    <name evidence="4" type="ORF">STCU_07224</name>
</gene>
<feature type="domain" description="RING-type" evidence="2">
    <location>
        <begin position="186"/>
        <end position="220"/>
    </location>
</feature>
<dbReference type="InterPro" id="IPR001841">
    <property type="entry name" value="Znf_RING"/>
</dbReference>
<keyword evidence="1" id="KW-0862">Zinc</keyword>
<keyword evidence="1" id="KW-0863">Zinc-finger</keyword>
<comment type="caution">
    <text evidence="5">The sequence shown here is derived from an EMBL/GenBank/DDBJ whole genome shotgun (WGS) entry which is preliminary data.</text>
</comment>
<dbReference type="GO" id="GO:0043130">
    <property type="term" value="F:ubiquitin binding"/>
    <property type="evidence" value="ECO:0007669"/>
    <property type="project" value="TreeGrafter"/>
</dbReference>
<dbReference type="AlphaFoldDB" id="S9UWE0"/>
<proteinExistence type="predicted"/>
<dbReference type="SUPFAM" id="SSF54495">
    <property type="entry name" value="UBC-like"/>
    <property type="match status" value="1"/>
</dbReference>
<evidence type="ECO:0000259" key="3">
    <source>
        <dbReference type="PROSITE" id="PS51322"/>
    </source>
</evidence>
<dbReference type="OrthoDB" id="2127714at2759"/>
<dbReference type="Gene3D" id="3.30.40.10">
    <property type="entry name" value="Zinc/RING finger domain, C3HC4 (zinc finger)"/>
    <property type="match status" value="1"/>
</dbReference>